<organism evidence="1 2">
    <name type="scientific">Embleya hyalina</name>
    <dbReference type="NCBI Taxonomy" id="516124"/>
    <lineage>
        <taxon>Bacteria</taxon>
        <taxon>Bacillati</taxon>
        <taxon>Actinomycetota</taxon>
        <taxon>Actinomycetes</taxon>
        <taxon>Kitasatosporales</taxon>
        <taxon>Streptomycetaceae</taxon>
        <taxon>Embleya</taxon>
    </lineage>
</organism>
<evidence type="ECO:0000313" key="2">
    <source>
        <dbReference type="Proteomes" id="UP000286931"/>
    </source>
</evidence>
<keyword evidence="2" id="KW-1185">Reference proteome</keyword>
<dbReference type="AlphaFoldDB" id="A0A401Z5R7"/>
<dbReference type="EMBL" id="BIFH01000059">
    <property type="protein sequence ID" value="GCE02187.1"/>
    <property type="molecule type" value="Genomic_DNA"/>
</dbReference>
<sequence length="71" mass="7631">MATPLLLTRRLPIPAPTGRSLPLPEHRYDPLVGANVVADGRLLVEAADPATVANYTSTQDQGGVRRKDDPK</sequence>
<dbReference type="RefSeq" id="WP_126643699.1">
    <property type="nucleotide sequence ID" value="NZ_BIFH01000059.1"/>
</dbReference>
<dbReference type="Proteomes" id="UP000286931">
    <property type="component" value="Unassembled WGS sequence"/>
</dbReference>
<comment type="caution">
    <text evidence="1">The sequence shown here is derived from an EMBL/GenBank/DDBJ whole genome shotgun (WGS) entry which is preliminary data.</text>
</comment>
<accession>A0A401Z5R7</accession>
<gene>
    <name evidence="1" type="ORF">EHYA_09964</name>
</gene>
<name>A0A401Z5R7_9ACTN</name>
<proteinExistence type="predicted"/>
<protein>
    <submittedName>
        <fullName evidence="1">Uncharacterized protein</fullName>
    </submittedName>
</protein>
<evidence type="ECO:0000313" key="1">
    <source>
        <dbReference type="EMBL" id="GCE02187.1"/>
    </source>
</evidence>
<reference evidence="1 2" key="1">
    <citation type="submission" date="2018-12" db="EMBL/GenBank/DDBJ databases">
        <title>Draft genome sequence of Embleya hyalina NBRC 13850T.</title>
        <authorList>
            <person name="Komaki H."/>
            <person name="Hosoyama A."/>
            <person name="Kimura A."/>
            <person name="Ichikawa N."/>
            <person name="Tamura T."/>
        </authorList>
    </citation>
    <scope>NUCLEOTIDE SEQUENCE [LARGE SCALE GENOMIC DNA]</scope>
    <source>
        <strain evidence="1 2">NBRC 13850</strain>
    </source>
</reference>